<evidence type="ECO:0000313" key="3">
    <source>
        <dbReference type="Proteomes" id="UP000033393"/>
    </source>
</evidence>
<feature type="transmembrane region" description="Helical" evidence="1">
    <location>
        <begin position="216"/>
        <end position="235"/>
    </location>
</feature>
<comment type="caution">
    <text evidence="2">The sequence shown here is derived from an EMBL/GenBank/DDBJ whole genome shotgun (WGS) entry which is preliminary data.</text>
</comment>
<keyword evidence="1" id="KW-0472">Membrane</keyword>
<protein>
    <submittedName>
        <fullName evidence="2">Uncharacterized protein</fullName>
    </submittedName>
</protein>
<feature type="transmembrane region" description="Helical" evidence="1">
    <location>
        <begin position="32"/>
        <end position="51"/>
    </location>
</feature>
<feature type="transmembrane region" description="Helical" evidence="1">
    <location>
        <begin position="58"/>
        <end position="81"/>
    </location>
</feature>
<keyword evidence="1" id="KW-0812">Transmembrane</keyword>
<feature type="transmembrane region" description="Helical" evidence="1">
    <location>
        <begin position="241"/>
        <end position="260"/>
    </location>
</feature>
<name>A0A0F0H9Y4_LENAE</name>
<keyword evidence="1" id="KW-1133">Transmembrane helix</keyword>
<feature type="transmembrane region" description="Helical" evidence="1">
    <location>
        <begin position="326"/>
        <end position="343"/>
    </location>
</feature>
<accession>A0A0F0H9Y4</accession>
<dbReference type="Proteomes" id="UP000033393">
    <property type="component" value="Unassembled WGS sequence"/>
</dbReference>
<dbReference type="EMBL" id="JYJG01000042">
    <property type="protein sequence ID" value="KJK51152.1"/>
    <property type="molecule type" value="Genomic_DNA"/>
</dbReference>
<dbReference type="InterPro" id="IPR046671">
    <property type="entry name" value="DUF6541"/>
</dbReference>
<proteinExistence type="predicted"/>
<reference evidence="2 3" key="1">
    <citation type="submission" date="2015-02" db="EMBL/GenBank/DDBJ databases">
        <authorList>
            <person name="Ju K.-S."/>
            <person name="Doroghazi J.R."/>
            <person name="Metcalf W."/>
        </authorList>
    </citation>
    <scope>NUCLEOTIDE SEQUENCE [LARGE SCALE GENOMIC DNA]</scope>
    <source>
        <strain evidence="2 3">NRRL B-16140</strain>
    </source>
</reference>
<feature type="transmembrane region" description="Helical" evidence="1">
    <location>
        <begin position="481"/>
        <end position="500"/>
    </location>
</feature>
<evidence type="ECO:0000313" key="2">
    <source>
        <dbReference type="EMBL" id="KJK51152.1"/>
    </source>
</evidence>
<sequence length="655" mass="69158">MDAVPVALAAAGWLVGPGLALAYAVGLRGISALGMAPVFSVLLVSVTAVVGQKAGQTWSVWLVLGVTAVTVVLAVVASLLLRRVAPPRQSDPPRTLLVAAAALVPAMAVAWFVVVRGFGQPDELSQTFDAMFHYSAVSYILESGSASSLTINSLGNPSTAAGFYPAGWHGVTSLVVLTTGTDIATATNMVSWAIAGLIWPIGSSLLVRQVVGRNTAAMAITPVLSVAFTAFPWGLLSFGVLWPNALSLALVPSGLAAVLAATKTAKDDTIGFRRAITLAPLVLVACAFAHPNAVFSLAVLAVFPFGTAVLRYALKTWREGQAWRGVVAVLGTLAVLFGLWWFVAHAEAFRQVRQMYWPPFETPANAVGEALLNATNGRPALWALSVLTVAGLVVAWRLVNHRWLIAAAAASTFLYVLTAAINRPDTQKFTGYWYNDSFRLAAMLPITAVPLAVLAVLLIAGKVAGLFPAGSSRLALLRTPTALALLVVVVLLPLTSGFYAKTNAAALAGTYTKADPKAGTLVDDTEEAFLPKLAAAVPKDAVVANNPWDGSAVMLAEVQRKALYPHADIAWSAEQEYLSKNLDNAANDPRVCAAAKKVGVRYLLLGNKTFWPQDQRQKWYTGIAEPKAPGAFELVAQEGSVKLYRLDRCGSTTLP</sequence>
<keyword evidence="3" id="KW-1185">Reference proteome</keyword>
<feature type="transmembrane region" description="Helical" evidence="1">
    <location>
        <begin position="403"/>
        <end position="421"/>
    </location>
</feature>
<dbReference type="PATRIC" id="fig|68170.10.peg.8385"/>
<feature type="transmembrane region" description="Helical" evidence="1">
    <location>
        <begin position="96"/>
        <end position="115"/>
    </location>
</feature>
<organism evidence="2 3">
    <name type="scientific">Lentzea aerocolonigenes</name>
    <name type="common">Lechevalieria aerocolonigenes</name>
    <name type="synonym">Saccharothrix aerocolonigenes</name>
    <dbReference type="NCBI Taxonomy" id="68170"/>
    <lineage>
        <taxon>Bacteria</taxon>
        <taxon>Bacillati</taxon>
        <taxon>Actinomycetota</taxon>
        <taxon>Actinomycetes</taxon>
        <taxon>Pseudonocardiales</taxon>
        <taxon>Pseudonocardiaceae</taxon>
        <taxon>Lentzea</taxon>
    </lineage>
</organism>
<dbReference type="Pfam" id="PF20176">
    <property type="entry name" value="DUF6541"/>
    <property type="match status" value="1"/>
</dbReference>
<evidence type="ECO:0000256" key="1">
    <source>
        <dbReference type="SAM" id="Phobius"/>
    </source>
</evidence>
<feature type="transmembrane region" description="Helical" evidence="1">
    <location>
        <begin position="441"/>
        <end position="460"/>
    </location>
</feature>
<gene>
    <name evidence="2" type="ORF">UK23_07970</name>
</gene>
<dbReference type="AlphaFoldDB" id="A0A0F0H9Y4"/>
<feature type="transmembrane region" description="Helical" evidence="1">
    <location>
        <begin position="379"/>
        <end position="396"/>
    </location>
</feature>